<dbReference type="GO" id="GO:0004674">
    <property type="term" value="F:protein serine/threonine kinase activity"/>
    <property type="evidence" value="ECO:0007669"/>
    <property type="project" value="UniProtKB-EC"/>
</dbReference>
<keyword evidence="6 7" id="KW-0067">ATP-binding</keyword>
<dbReference type="Proteomes" id="UP000576393">
    <property type="component" value="Unassembled WGS sequence"/>
</dbReference>
<comment type="similarity">
    <text evidence="1">Belongs to the protein kinase superfamily. NEK Ser/Thr protein kinase family. NIMA subfamily.</text>
</comment>
<name>A0A852V2P8_9ACTN</name>
<evidence type="ECO:0000256" key="7">
    <source>
        <dbReference type="PROSITE-ProRule" id="PRU10141"/>
    </source>
</evidence>
<dbReference type="Gene3D" id="1.10.510.10">
    <property type="entry name" value="Transferase(Phosphotransferase) domain 1"/>
    <property type="match status" value="1"/>
</dbReference>
<feature type="compositionally biased region" description="Basic and acidic residues" evidence="8">
    <location>
        <begin position="543"/>
        <end position="565"/>
    </location>
</feature>
<feature type="compositionally biased region" description="Low complexity" evidence="8">
    <location>
        <begin position="516"/>
        <end position="525"/>
    </location>
</feature>
<evidence type="ECO:0000256" key="2">
    <source>
        <dbReference type="ARBA" id="ARBA00012513"/>
    </source>
</evidence>
<dbReference type="GO" id="GO:0005524">
    <property type="term" value="F:ATP binding"/>
    <property type="evidence" value="ECO:0007669"/>
    <property type="project" value="UniProtKB-UniRule"/>
</dbReference>
<keyword evidence="11" id="KW-1185">Reference proteome</keyword>
<proteinExistence type="inferred from homology"/>
<keyword evidence="4 7" id="KW-0547">Nucleotide-binding</keyword>
<feature type="binding site" evidence="7">
    <location>
        <position position="43"/>
    </location>
    <ligand>
        <name>ATP</name>
        <dbReference type="ChEBI" id="CHEBI:30616"/>
    </ligand>
</feature>
<feature type="domain" description="Protein kinase" evidence="9">
    <location>
        <begin position="14"/>
        <end position="273"/>
    </location>
</feature>
<evidence type="ECO:0000256" key="8">
    <source>
        <dbReference type="SAM" id="MobiDB-lite"/>
    </source>
</evidence>
<dbReference type="InterPro" id="IPR011009">
    <property type="entry name" value="Kinase-like_dom_sf"/>
</dbReference>
<protein>
    <recommendedName>
        <fullName evidence="2">non-specific serine/threonine protein kinase</fullName>
        <ecNumber evidence="2">2.7.11.1</ecNumber>
    </recommendedName>
</protein>
<sequence length="690" mass="70660">MAADGSGASLGSRYVLLDEIGAGGMGSVWRARHRDTGEIVAVKLLRDGLAGDEDLVLRFVQERNVMRSLRHPNIVTLRDFVIEGERLALVMDLVEGGDLRALLRRRGTLPPAEAAGLMAQVADALAAAHALGIVHRDVKPGNVLLDGTTGRTRLTDFGVARIVHGPGLTQTTSIIGTPSYLSPEVADGGAATPAVDVYAAGLILYELLAGRPPFVGEHPMALLRLHATAAPRRLPGMPDPLWRIISDCAAKDPAGRPHAGEVAAALRGAAPSLAGLPALPPVAREDAPAVTSEPLSAPAGRPDPAVQGTPPAWHVAGPGPAAHGMSASPHVTGPGPAAHGMSASPHVTGQGPAARGAAAPPGNAVRPGPDAGGAVPPPADGAHPGARETAAPGAGPIASGGEGAGTPARRGPFRRPAVLAAVGAALALTAAAVAFAAPWRASDAEAAGDGVVAEAESTGGPVDGTVTATLGGSKEKSPGPSPKDPKDPKDLKDPKDPKDPKGSKDPEERPARSRTTETAAPTRPARPSPEKPAARRTPSPEPHTAEPERSKSATEPEPAGKRTAEPPRQVTEPGWRCRQWISTGTGTGTEMSPCITMVGDVFHLMGRIRGSSSVRSDVHVQLYDTDNDGNISQPFICAGVAPPSDGAIATCGPFTVTVPRIGTKHDVRQRWRRAGTASYSGGVESPWILW</sequence>
<evidence type="ECO:0000256" key="4">
    <source>
        <dbReference type="ARBA" id="ARBA00022741"/>
    </source>
</evidence>
<evidence type="ECO:0000256" key="1">
    <source>
        <dbReference type="ARBA" id="ARBA00010886"/>
    </source>
</evidence>
<feature type="region of interest" description="Disordered" evidence="8">
    <location>
        <begin position="285"/>
        <end position="410"/>
    </location>
</feature>
<evidence type="ECO:0000313" key="11">
    <source>
        <dbReference type="Proteomes" id="UP000576393"/>
    </source>
</evidence>
<dbReference type="AlphaFoldDB" id="A0A852V2P8"/>
<evidence type="ECO:0000256" key="6">
    <source>
        <dbReference type="ARBA" id="ARBA00022840"/>
    </source>
</evidence>
<dbReference type="SUPFAM" id="SSF56112">
    <property type="entry name" value="Protein kinase-like (PK-like)"/>
    <property type="match status" value="1"/>
</dbReference>
<dbReference type="InterPro" id="IPR000719">
    <property type="entry name" value="Prot_kinase_dom"/>
</dbReference>
<dbReference type="CDD" id="cd14014">
    <property type="entry name" value="STKc_PknB_like"/>
    <property type="match status" value="1"/>
</dbReference>
<feature type="region of interest" description="Disordered" evidence="8">
    <location>
        <begin position="453"/>
        <end position="577"/>
    </location>
</feature>
<dbReference type="RefSeq" id="WP_179822375.1">
    <property type="nucleotide sequence ID" value="NZ_JACCCO010000001.1"/>
</dbReference>
<keyword evidence="5 10" id="KW-0418">Kinase</keyword>
<dbReference type="PANTHER" id="PTHR43671:SF13">
    <property type="entry name" value="SERINE_THREONINE-PROTEIN KINASE NEK2"/>
    <property type="match status" value="1"/>
</dbReference>
<evidence type="ECO:0000259" key="9">
    <source>
        <dbReference type="PROSITE" id="PS50011"/>
    </source>
</evidence>
<dbReference type="PROSITE" id="PS50011">
    <property type="entry name" value="PROTEIN_KINASE_DOM"/>
    <property type="match status" value="1"/>
</dbReference>
<feature type="compositionally biased region" description="Basic and acidic residues" evidence="8">
    <location>
        <begin position="473"/>
        <end position="515"/>
    </location>
</feature>
<gene>
    <name evidence="10" type="ORF">HDA43_003663</name>
</gene>
<organism evidence="10 11">
    <name type="scientific">Streptosporangium sandarakinum</name>
    <dbReference type="NCBI Taxonomy" id="1260955"/>
    <lineage>
        <taxon>Bacteria</taxon>
        <taxon>Bacillati</taxon>
        <taxon>Actinomycetota</taxon>
        <taxon>Actinomycetes</taxon>
        <taxon>Streptosporangiales</taxon>
        <taxon>Streptosporangiaceae</taxon>
        <taxon>Streptosporangium</taxon>
    </lineage>
</organism>
<evidence type="ECO:0000313" key="10">
    <source>
        <dbReference type="EMBL" id="NYF41504.1"/>
    </source>
</evidence>
<comment type="caution">
    <text evidence="10">The sequence shown here is derived from an EMBL/GenBank/DDBJ whole genome shotgun (WGS) entry which is preliminary data.</text>
</comment>
<dbReference type="PROSITE" id="PS00107">
    <property type="entry name" value="PROTEIN_KINASE_ATP"/>
    <property type="match status" value="1"/>
</dbReference>
<dbReference type="InterPro" id="IPR050660">
    <property type="entry name" value="NEK_Ser/Thr_kinase"/>
</dbReference>
<feature type="compositionally biased region" description="Low complexity" evidence="8">
    <location>
        <begin position="349"/>
        <end position="384"/>
    </location>
</feature>
<dbReference type="EC" id="2.7.11.1" evidence="2"/>
<accession>A0A852V2P8</accession>
<dbReference type="InterPro" id="IPR017441">
    <property type="entry name" value="Protein_kinase_ATP_BS"/>
</dbReference>
<reference evidence="10 11" key="1">
    <citation type="submission" date="2020-07" db="EMBL/GenBank/DDBJ databases">
        <title>Sequencing the genomes of 1000 actinobacteria strains.</title>
        <authorList>
            <person name="Klenk H.-P."/>
        </authorList>
    </citation>
    <scope>NUCLEOTIDE SEQUENCE [LARGE SCALE GENOMIC DNA]</scope>
    <source>
        <strain evidence="10 11">DSM 45763</strain>
    </source>
</reference>
<keyword evidence="3 10" id="KW-0808">Transferase</keyword>
<dbReference type="EMBL" id="JACCCO010000001">
    <property type="protein sequence ID" value="NYF41504.1"/>
    <property type="molecule type" value="Genomic_DNA"/>
</dbReference>
<evidence type="ECO:0000256" key="5">
    <source>
        <dbReference type="ARBA" id="ARBA00022777"/>
    </source>
</evidence>
<dbReference type="PANTHER" id="PTHR43671">
    <property type="entry name" value="SERINE/THREONINE-PROTEIN KINASE NEK"/>
    <property type="match status" value="1"/>
</dbReference>
<dbReference type="PROSITE" id="PS00108">
    <property type="entry name" value="PROTEIN_KINASE_ST"/>
    <property type="match status" value="1"/>
</dbReference>
<dbReference type="SMART" id="SM00220">
    <property type="entry name" value="S_TKc"/>
    <property type="match status" value="1"/>
</dbReference>
<dbReference type="Pfam" id="PF00069">
    <property type="entry name" value="Pkinase"/>
    <property type="match status" value="1"/>
</dbReference>
<evidence type="ECO:0000256" key="3">
    <source>
        <dbReference type="ARBA" id="ARBA00022679"/>
    </source>
</evidence>
<dbReference type="InterPro" id="IPR008271">
    <property type="entry name" value="Ser/Thr_kinase_AS"/>
</dbReference>